<keyword evidence="3 5" id="KW-0560">Oxidoreductase</keyword>
<dbReference type="SUPFAM" id="SSF52833">
    <property type="entry name" value="Thioredoxin-like"/>
    <property type="match status" value="1"/>
</dbReference>
<dbReference type="Pfam" id="PF00255">
    <property type="entry name" value="GSHPx"/>
    <property type="match status" value="1"/>
</dbReference>
<dbReference type="InterPro" id="IPR013766">
    <property type="entry name" value="Thioredoxin_domain"/>
</dbReference>
<name>A0A6P1T1A0_9RHOB</name>
<dbReference type="PROSITE" id="PS00460">
    <property type="entry name" value="GLUTATHIONE_PEROXID_1"/>
    <property type="match status" value="1"/>
</dbReference>
<dbReference type="PRINTS" id="PR01011">
    <property type="entry name" value="GLUTPROXDASE"/>
</dbReference>
<dbReference type="PROSITE" id="PS51352">
    <property type="entry name" value="THIOREDOXIN_2"/>
    <property type="match status" value="1"/>
</dbReference>
<feature type="domain" description="Thioredoxin" evidence="7">
    <location>
        <begin position="22"/>
        <end position="179"/>
    </location>
</feature>
<accession>A0A6P1T1A0</accession>
<evidence type="ECO:0000256" key="2">
    <source>
        <dbReference type="ARBA" id="ARBA00022559"/>
    </source>
</evidence>
<keyword evidence="2 5" id="KW-0575">Peroxidase</keyword>
<dbReference type="KEGG" id="amaq:GO499_10235"/>
<dbReference type="Gene3D" id="3.40.30.10">
    <property type="entry name" value="Glutaredoxin"/>
    <property type="match status" value="1"/>
</dbReference>
<feature type="signal peptide" evidence="6">
    <location>
        <begin position="1"/>
        <end position="23"/>
    </location>
</feature>
<evidence type="ECO:0000256" key="6">
    <source>
        <dbReference type="SAM" id="SignalP"/>
    </source>
</evidence>
<keyword evidence="6" id="KW-0732">Signal</keyword>
<dbReference type="CDD" id="cd00340">
    <property type="entry name" value="GSH_Peroxidase"/>
    <property type="match status" value="1"/>
</dbReference>
<evidence type="ECO:0000256" key="4">
    <source>
        <dbReference type="PIRSR" id="PIRSR000303-1"/>
    </source>
</evidence>
<dbReference type="PROSITE" id="PS51355">
    <property type="entry name" value="GLUTATHIONE_PEROXID_3"/>
    <property type="match status" value="1"/>
</dbReference>
<dbReference type="AlphaFoldDB" id="A0A6P1T1A0"/>
<dbReference type="InterPro" id="IPR036249">
    <property type="entry name" value="Thioredoxin-like_sf"/>
</dbReference>
<evidence type="ECO:0000256" key="1">
    <source>
        <dbReference type="ARBA" id="ARBA00006926"/>
    </source>
</evidence>
<comment type="similarity">
    <text evidence="1 5">Belongs to the glutathione peroxidase family.</text>
</comment>
<dbReference type="InterPro" id="IPR000889">
    <property type="entry name" value="Glutathione_peroxidase"/>
</dbReference>
<proteinExistence type="inferred from homology"/>
<dbReference type="GO" id="GO:0004601">
    <property type="term" value="F:peroxidase activity"/>
    <property type="evidence" value="ECO:0007669"/>
    <property type="project" value="UniProtKB-KW"/>
</dbReference>
<gene>
    <name evidence="8" type="ORF">GO499_10235</name>
</gene>
<dbReference type="PIRSF" id="PIRSF000303">
    <property type="entry name" value="Glutathion_perox"/>
    <property type="match status" value="1"/>
</dbReference>
<sequence length="186" mass="20428">MTMVGRRAVLVSLVAMLAGPIWGAEDAEMDFTFNSIDGAEIRLSDFIGKPVLVVNTASLCGFTYQYEQLQALHEAYDGKAVVLAIPSEDFGGQEYASEAEVKEFCSVNFGLTLPMTEITRVLGTDRHPFYDWAATQGIEPRWNFHKILIGPDGEIVREFPTPVRPDSPEITEAIESLIAQGYPGPA</sequence>
<evidence type="ECO:0000259" key="7">
    <source>
        <dbReference type="PROSITE" id="PS51352"/>
    </source>
</evidence>
<dbReference type="InterPro" id="IPR029759">
    <property type="entry name" value="GPX_AS"/>
</dbReference>
<evidence type="ECO:0000313" key="8">
    <source>
        <dbReference type="EMBL" id="QHQ35535.1"/>
    </source>
</evidence>
<organism evidence="8 9">
    <name type="scientific">Algicella marina</name>
    <dbReference type="NCBI Taxonomy" id="2683284"/>
    <lineage>
        <taxon>Bacteria</taxon>
        <taxon>Pseudomonadati</taxon>
        <taxon>Pseudomonadota</taxon>
        <taxon>Alphaproteobacteria</taxon>
        <taxon>Rhodobacterales</taxon>
        <taxon>Paracoccaceae</taxon>
        <taxon>Algicella</taxon>
    </lineage>
</organism>
<dbReference type="PANTHER" id="PTHR11592:SF78">
    <property type="entry name" value="GLUTATHIONE PEROXIDASE"/>
    <property type="match status" value="1"/>
</dbReference>
<reference evidence="8 9" key="1">
    <citation type="submission" date="2019-12" db="EMBL/GenBank/DDBJ databases">
        <title>Complete genome sequence of Algicella marina strain 9Alg 56(T) isolated from the red alga Tichocarpus crinitus.</title>
        <authorList>
            <person name="Kim S.-G."/>
            <person name="Nedashkovskaya O.I."/>
        </authorList>
    </citation>
    <scope>NUCLEOTIDE SEQUENCE [LARGE SCALE GENOMIC DNA]</scope>
    <source>
        <strain evidence="8 9">9Alg 56</strain>
    </source>
</reference>
<evidence type="ECO:0000313" key="9">
    <source>
        <dbReference type="Proteomes" id="UP000464495"/>
    </source>
</evidence>
<evidence type="ECO:0000256" key="5">
    <source>
        <dbReference type="RuleBase" id="RU000499"/>
    </source>
</evidence>
<dbReference type="EMBL" id="CP046620">
    <property type="protein sequence ID" value="QHQ35535.1"/>
    <property type="molecule type" value="Genomic_DNA"/>
</dbReference>
<feature type="chain" id="PRO_5026820434" description="Glutathione peroxidase" evidence="6">
    <location>
        <begin position="24"/>
        <end position="186"/>
    </location>
</feature>
<evidence type="ECO:0000256" key="3">
    <source>
        <dbReference type="ARBA" id="ARBA00023002"/>
    </source>
</evidence>
<feature type="active site" evidence="4">
    <location>
        <position position="60"/>
    </location>
</feature>
<dbReference type="PANTHER" id="PTHR11592">
    <property type="entry name" value="GLUTATHIONE PEROXIDASE"/>
    <property type="match status" value="1"/>
</dbReference>
<protein>
    <recommendedName>
        <fullName evidence="5">Glutathione peroxidase</fullName>
    </recommendedName>
</protein>
<dbReference type="GO" id="GO:0034599">
    <property type="term" value="P:cellular response to oxidative stress"/>
    <property type="evidence" value="ECO:0007669"/>
    <property type="project" value="TreeGrafter"/>
</dbReference>
<keyword evidence="9" id="KW-1185">Reference proteome</keyword>
<dbReference type="Proteomes" id="UP000464495">
    <property type="component" value="Chromosome"/>
</dbReference>